<keyword evidence="2" id="KW-0012">Acyltransferase</keyword>
<protein>
    <recommendedName>
        <fullName evidence="3">Trichothecene 3-O-acetyltransferase-like N-terminal domain-containing protein</fullName>
    </recommendedName>
</protein>
<proteinExistence type="predicted"/>
<reference evidence="4 5" key="1">
    <citation type="journal article" date="2017" name="Genome Announc.">
        <title>Genome sequence of the saprophytic ascomycete Epicoccum nigrum ICMP 19927 strain isolated from New Zealand.</title>
        <authorList>
            <person name="Fokin M."/>
            <person name="Fleetwood D."/>
            <person name="Weir B.S."/>
            <person name="Villas-Boas S.G."/>
        </authorList>
    </citation>
    <scope>NUCLEOTIDE SEQUENCE [LARGE SCALE GENOMIC DNA]</scope>
    <source>
        <strain evidence="4 5">ICMP 19927</strain>
    </source>
</reference>
<dbReference type="InParanoid" id="A0A1Y2LJF3"/>
<dbReference type="OMA" id="VWTHVTR"/>
<evidence type="ECO:0000313" key="5">
    <source>
        <dbReference type="Proteomes" id="UP000193240"/>
    </source>
</evidence>
<evidence type="ECO:0000313" key="4">
    <source>
        <dbReference type="EMBL" id="OSS43870.1"/>
    </source>
</evidence>
<evidence type="ECO:0000256" key="1">
    <source>
        <dbReference type="ARBA" id="ARBA00022679"/>
    </source>
</evidence>
<dbReference type="GO" id="GO:0016747">
    <property type="term" value="F:acyltransferase activity, transferring groups other than amino-acyl groups"/>
    <property type="evidence" value="ECO:0007669"/>
    <property type="project" value="UniProtKB-ARBA"/>
</dbReference>
<dbReference type="AlphaFoldDB" id="A0A1Y2LJF3"/>
<dbReference type="Gene3D" id="3.30.559.10">
    <property type="entry name" value="Chloramphenicol acetyltransferase-like domain"/>
    <property type="match status" value="2"/>
</dbReference>
<keyword evidence="1" id="KW-0808">Transferase</keyword>
<feature type="domain" description="Trichothecene 3-O-acetyltransferase-like N-terminal" evidence="3">
    <location>
        <begin position="28"/>
        <end position="193"/>
    </location>
</feature>
<dbReference type="EMBL" id="KZ107861">
    <property type="protein sequence ID" value="OSS43870.1"/>
    <property type="molecule type" value="Genomic_DNA"/>
</dbReference>
<sequence length="505" mass="56383">MIVKAKSPPVEDLKSFHLSFLDQNAVRVYTQTLCIFPFRDQNNAEAAIAALDDGLHLTLQKFPFLAGMLSLADDGSGKLQLQYHTDVTDCEATKGLFAAKQILVDDFPHSYEVLKRDGMPPSAFKSTTFLPDDFANFPSVPTNGEGLCDFERGEAPVMRVQACFIPGGLVLSIYVHHSVLDFHGISTFWETFSANVSQVAQKHGSGKLDPVPLSIADYQSSLRAKLDERVSHNGVDRPTADCYCDGTYQYKKTMPEDTECTQRLFVLPAARIREYRERLRPHFLSSSPPTLCNVLAALVWTHITRARAARLLEYGYTETNCGIATDLRRRWQPPVGTDYTGNCALFSKSTAEISDLTAEECVTDKTILRVIGKIKDTIMSVNNDWIDRHFAFFKGLDEIKDTECALALKFGSDCYITSWLNFGADYCWGIPGTDLSEASLGGRPEFIRRAYGPGDGGMIFLPRRRHVANDSEAPFEILVRLTKDDMDRVLNEHGGLCKWSENVVL</sequence>
<dbReference type="InterPro" id="IPR023213">
    <property type="entry name" value="CAT-like_dom_sf"/>
</dbReference>
<dbReference type="Pfam" id="PF22664">
    <property type="entry name" value="TRI-like_N"/>
    <property type="match status" value="1"/>
</dbReference>
<accession>A0A1Y2LJF3</accession>
<gene>
    <name evidence="4" type="ORF">B5807_11641</name>
</gene>
<keyword evidence="5" id="KW-1185">Reference proteome</keyword>
<dbReference type="STRING" id="105696.A0A1Y2LJF3"/>
<dbReference type="PANTHER" id="PTHR31625">
    <property type="match status" value="1"/>
</dbReference>
<dbReference type="Proteomes" id="UP000193240">
    <property type="component" value="Unassembled WGS sequence"/>
</dbReference>
<evidence type="ECO:0000256" key="2">
    <source>
        <dbReference type="ARBA" id="ARBA00023315"/>
    </source>
</evidence>
<evidence type="ECO:0000259" key="3">
    <source>
        <dbReference type="Pfam" id="PF22664"/>
    </source>
</evidence>
<name>A0A1Y2LJF3_EPING</name>
<dbReference type="InterPro" id="IPR054710">
    <property type="entry name" value="Tri101-like_N"/>
</dbReference>
<organism evidence="4 5">
    <name type="scientific">Epicoccum nigrum</name>
    <name type="common">Soil fungus</name>
    <name type="synonym">Epicoccum purpurascens</name>
    <dbReference type="NCBI Taxonomy" id="105696"/>
    <lineage>
        <taxon>Eukaryota</taxon>
        <taxon>Fungi</taxon>
        <taxon>Dikarya</taxon>
        <taxon>Ascomycota</taxon>
        <taxon>Pezizomycotina</taxon>
        <taxon>Dothideomycetes</taxon>
        <taxon>Pleosporomycetidae</taxon>
        <taxon>Pleosporales</taxon>
        <taxon>Pleosporineae</taxon>
        <taxon>Didymellaceae</taxon>
        <taxon>Epicoccum</taxon>
    </lineage>
</organism>
<dbReference type="InterPro" id="IPR051504">
    <property type="entry name" value="Plant_metabolite_acyltrans"/>
</dbReference>